<comment type="caution">
    <text evidence="2">The sequence shown here is derived from an EMBL/GenBank/DDBJ whole genome shotgun (WGS) entry which is preliminary data.</text>
</comment>
<dbReference type="PANTHER" id="PTHR21310:SF15">
    <property type="entry name" value="AMINOGLYCOSIDE PHOSPHOTRANSFERASE DOMAIN-CONTAINING PROTEIN"/>
    <property type="match status" value="1"/>
</dbReference>
<organism evidence="2 3">
    <name type="scientific">Mobilitalea sibirica</name>
    <dbReference type="NCBI Taxonomy" id="1462919"/>
    <lineage>
        <taxon>Bacteria</taxon>
        <taxon>Bacillati</taxon>
        <taxon>Bacillota</taxon>
        <taxon>Clostridia</taxon>
        <taxon>Lachnospirales</taxon>
        <taxon>Lachnospiraceae</taxon>
        <taxon>Mobilitalea</taxon>
    </lineage>
</organism>
<dbReference type="PROSITE" id="PS50011">
    <property type="entry name" value="PROTEIN_KINASE_DOM"/>
    <property type="match status" value="1"/>
</dbReference>
<dbReference type="GO" id="GO:0004672">
    <property type="term" value="F:protein kinase activity"/>
    <property type="evidence" value="ECO:0007669"/>
    <property type="project" value="InterPro"/>
</dbReference>
<gene>
    <name evidence="2" type="ORF">I5677_03250</name>
</gene>
<sequence length="327" mass="38296">MRSITKRVLNDNQIRQLVAAGFGEQIEVREVKELTDGYFNNSYLIEFSNRRKVVLKVAPKDDVQVLTYEKNLMSIEVVVLDKLSKVGIPVPDILFHDNSRLIIDGEYFFMSYLPGVPMNKVKEKITKSQLDMISSTLGQYARKIGKIDSNYFGVIGNDRRQFQSWYSCFKKMIMDLMDDANRIHMALPIKKNEAMSMIDKYKEVLDMIKTPTLVHKDLWEGNIFLDENSYEITGVIDCERAIYAEPLMEAVCGFLDDNEKFMISFYGRSNLDKNERIRVKLYKLYLFLLLVVECPYRQYEDKGIEKWARDMLQNVVLELIYKDQNKL</sequence>
<protein>
    <submittedName>
        <fullName evidence="2">Aminoglycoside phosphotransferase family protein</fullName>
    </submittedName>
</protein>
<dbReference type="RefSeq" id="WP_197660124.1">
    <property type="nucleotide sequence ID" value="NZ_JAEAGR010000002.1"/>
</dbReference>
<dbReference type="Proteomes" id="UP000623269">
    <property type="component" value="Unassembled WGS sequence"/>
</dbReference>
<proteinExistence type="predicted"/>
<dbReference type="SUPFAM" id="SSF56112">
    <property type="entry name" value="Protein kinase-like (PK-like)"/>
    <property type="match status" value="1"/>
</dbReference>
<dbReference type="InterPro" id="IPR000719">
    <property type="entry name" value="Prot_kinase_dom"/>
</dbReference>
<dbReference type="PANTHER" id="PTHR21310">
    <property type="entry name" value="AMINOGLYCOSIDE PHOSPHOTRANSFERASE-RELATED-RELATED"/>
    <property type="match status" value="1"/>
</dbReference>
<dbReference type="EMBL" id="JAEAGR010000002">
    <property type="protein sequence ID" value="MBH1939910.1"/>
    <property type="molecule type" value="Genomic_DNA"/>
</dbReference>
<dbReference type="GO" id="GO:0005524">
    <property type="term" value="F:ATP binding"/>
    <property type="evidence" value="ECO:0007669"/>
    <property type="project" value="InterPro"/>
</dbReference>
<dbReference type="AlphaFoldDB" id="A0A8J7KVA2"/>
<dbReference type="Gene3D" id="3.30.200.20">
    <property type="entry name" value="Phosphorylase Kinase, domain 1"/>
    <property type="match status" value="1"/>
</dbReference>
<evidence type="ECO:0000313" key="3">
    <source>
        <dbReference type="Proteomes" id="UP000623269"/>
    </source>
</evidence>
<dbReference type="InterPro" id="IPR002575">
    <property type="entry name" value="Aminoglycoside_PTrfase"/>
</dbReference>
<dbReference type="Pfam" id="PF01636">
    <property type="entry name" value="APH"/>
    <property type="match status" value="1"/>
</dbReference>
<feature type="domain" description="Protein kinase" evidence="1">
    <location>
        <begin position="28"/>
        <end position="327"/>
    </location>
</feature>
<evidence type="ECO:0000259" key="1">
    <source>
        <dbReference type="PROSITE" id="PS50011"/>
    </source>
</evidence>
<reference evidence="2" key="1">
    <citation type="submission" date="2020-12" db="EMBL/GenBank/DDBJ databases">
        <title>M. sibirica DSM 26468T genome.</title>
        <authorList>
            <person name="Thieme N."/>
            <person name="Rettenmaier R."/>
            <person name="Zverlov V."/>
            <person name="Liebl W."/>
        </authorList>
    </citation>
    <scope>NUCLEOTIDE SEQUENCE</scope>
    <source>
        <strain evidence="2">DSM 26468</strain>
    </source>
</reference>
<accession>A0A8J7KVA2</accession>
<evidence type="ECO:0000313" key="2">
    <source>
        <dbReference type="EMBL" id="MBH1939910.1"/>
    </source>
</evidence>
<name>A0A8J7KVA2_9FIRM</name>
<dbReference type="InterPro" id="IPR011009">
    <property type="entry name" value="Kinase-like_dom_sf"/>
</dbReference>
<keyword evidence="3" id="KW-1185">Reference proteome</keyword>
<dbReference type="InterPro" id="IPR051678">
    <property type="entry name" value="AGP_Transferase"/>
</dbReference>
<dbReference type="Gene3D" id="3.90.1200.10">
    <property type="match status" value="1"/>
</dbReference>